<evidence type="ECO:0000256" key="2">
    <source>
        <dbReference type="ARBA" id="ARBA00022692"/>
    </source>
</evidence>
<dbReference type="GO" id="GO:0005886">
    <property type="term" value="C:plasma membrane"/>
    <property type="evidence" value="ECO:0007669"/>
    <property type="project" value="TreeGrafter"/>
</dbReference>
<dbReference type="PANTHER" id="PTHR31465">
    <property type="entry name" value="PROTEIN RTA1-RELATED"/>
    <property type="match status" value="1"/>
</dbReference>
<dbReference type="Proteomes" id="UP000184330">
    <property type="component" value="Unassembled WGS sequence"/>
</dbReference>
<feature type="transmembrane region" description="Helical" evidence="6">
    <location>
        <begin position="261"/>
        <end position="279"/>
    </location>
</feature>
<dbReference type="OrthoDB" id="4521223at2759"/>
<evidence type="ECO:0000256" key="4">
    <source>
        <dbReference type="ARBA" id="ARBA00023136"/>
    </source>
</evidence>
<dbReference type="EMBL" id="FJOG01000013">
    <property type="protein sequence ID" value="CZR59362.1"/>
    <property type="molecule type" value="Genomic_DNA"/>
</dbReference>
<sequence length="334" mass="36038">MGKHFVANDCTDILTGGPNPGLCTVENTIYGYYPSLGWNAMFIAAFAALAIPQLIIGTWKKSYFYSYAIACGCIGEAIGYGGRVMMHTNPYGDTAFTIQISCIIFSPAFIAAGIYLTLKHVIRTFGEERSRLPAKYITWIFITCDIISILCQAIGGGMAGGAGDNVKTRDNGTNLMIAGIVWQVATLTVFAGLVVDYAMSTSRSWGIVSPDAKALLGKSSFKSFLVAVAVAFITIFVRCVYRIAEMVGGWANPIMRDEGEFIALEGFMILIAAAALTLFHPGFCFPQPGTFAVKSVSPMLGSERSSQSDLAQNQAEKGIPPHPRFLRVGRQARE</sequence>
<dbReference type="STRING" id="576137.A0A1L7X2U4"/>
<dbReference type="InterPro" id="IPR007568">
    <property type="entry name" value="RTA1"/>
</dbReference>
<organism evidence="7 8">
    <name type="scientific">Phialocephala subalpina</name>
    <dbReference type="NCBI Taxonomy" id="576137"/>
    <lineage>
        <taxon>Eukaryota</taxon>
        <taxon>Fungi</taxon>
        <taxon>Dikarya</taxon>
        <taxon>Ascomycota</taxon>
        <taxon>Pezizomycotina</taxon>
        <taxon>Leotiomycetes</taxon>
        <taxon>Helotiales</taxon>
        <taxon>Mollisiaceae</taxon>
        <taxon>Phialocephala</taxon>
        <taxon>Phialocephala fortinii species complex</taxon>
    </lineage>
</organism>
<name>A0A1L7X2U4_9HELO</name>
<evidence type="ECO:0000256" key="1">
    <source>
        <dbReference type="ARBA" id="ARBA00004141"/>
    </source>
</evidence>
<evidence type="ECO:0000313" key="8">
    <source>
        <dbReference type="Proteomes" id="UP000184330"/>
    </source>
</evidence>
<feature type="transmembrane region" description="Helical" evidence="6">
    <location>
        <begin position="220"/>
        <end position="241"/>
    </location>
</feature>
<feature type="transmembrane region" description="Helical" evidence="6">
    <location>
        <begin position="175"/>
        <end position="199"/>
    </location>
</feature>
<accession>A0A1L7X2U4</accession>
<proteinExistence type="predicted"/>
<dbReference type="Pfam" id="PF04479">
    <property type="entry name" value="RTA1"/>
    <property type="match status" value="1"/>
</dbReference>
<feature type="transmembrane region" description="Helical" evidence="6">
    <location>
        <begin position="63"/>
        <end position="82"/>
    </location>
</feature>
<reference evidence="7 8" key="1">
    <citation type="submission" date="2016-03" db="EMBL/GenBank/DDBJ databases">
        <authorList>
            <person name="Ploux O."/>
        </authorList>
    </citation>
    <scope>NUCLEOTIDE SEQUENCE [LARGE SCALE GENOMIC DNA]</scope>
    <source>
        <strain evidence="7 8">UAMH 11012</strain>
    </source>
</reference>
<evidence type="ECO:0000313" key="7">
    <source>
        <dbReference type="EMBL" id="CZR59362.1"/>
    </source>
</evidence>
<evidence type="ECO:0000256" key="6">
    <source>
        <dbReference type="SAM" id="Phobius"/>
    </source>
</evidence>
<protein>
    <submittedName>
        <fullName evidence="7">Related to phospholipid-translocating ATPase</fullName>
    </submittedName>
</protein>
<keyword evidence="4 6" id="KW-0472">Membrane</keyword>
<evidence type="ECO:0000256" key="5">
    <source>
        <dbReference type="SAM" id="MobiDB-lite"/>
    </source>
</evidence>
<feature type="transmembrane region" description="Helical" evidence="6">
    <location>
        <begin position="94"/>
        <end position="116"/>
    </location>
</feature>
<feature type="region of interest" description="Disordered" evidence="5">
    <location>
        <begin position="302"/>
        <end position="334"/>
    </location>
</feature>
<gene>
    <name evidence="7" type="ORF">PAC_09254</name>
</gene>
<keyword evidence="8" id="KW-1185">Reference proteome</keyword>
<keyword evidence="2 6" id="KW-0812">Transmembrane</keyword>
<keyword evidence="3 6" id="KW-1133">Transmembrane helix</keyword>
<feature type="compositionally biased region" description="Polar residues" evidence="5">
    <location>
        <begin position="303"/>
        <end position="315"/>
    </location>
</feature>
<dbReference type="AlphaFoldDB" id="A0A1L7X2U4"/>
<feature type="transmembrane region" description="Helical" evidence="6">
    <location>
        <begin position="36"/>
        <end position="56"/>
    </location>
</feature>
<dbReference type="PANTHER" id="PTHR31465:SF8">
    <property type="entry name" value="DOMAIN PROTEIN, PUTATIVE (AFU_ORTHOLOGUE AFUA_6G14140)-RELATED"/>
    <property type="match status" value="1"/>
</dbReference>
<comment type="subcellular location">
    <subcellularLocation>
        <location evidence="1">Membrane</location>
        <topology evidence="1">Multi-pass membrane protein</topology>
    </subcellularLocation>
</comment>
<dbReference type="GO" id="GO:0000324">
    <property type="term" value="C:fungal-type vacuole"/>
    <property type="evidence" value="ECO:0007669"/>
    <property type="project" value="TreeGrafter"/>
</dbReference>
<evidence type="ECO:0000256" key="3">
    <source>
        <dbReference type="ARBA" id="ARBA00022989"/>
    </source>
</evidence>
<feature type="transmembrane region" description="Helical" evidence="6">
    <location>
        <begin position="136"/>
        <end position="155"/>
    </location>
</feature>